<dbReference type="RefSeq" id="WP_338607848.1">
    <property type="nucleotide sequence ID" value="NZ_CP146275.1"/>
</dbReference>
<keyword evidence="4" id="KW-1185">Reference proteome</keyword>
<proteinExistence type="predicted"/>
<evidence type="ECO:0000313" key="3">
    <source>
        <dbReference type="EMBL" id="WWT32423.1"/>
    </source>
</evidence>
<dbReference type="Gene3D" id="3.50.50.60">
    <property type="entry name" value="FAD/NAD(P)-binding domain"/>
    <property type="match status" value="2"/>
</dbReference>
<dbReference type="SUPFAM" id="SSF54373">
    <property type="entry name" value="FAD-linked reductases, C-terminal domain"/>
    <property type="match status" value="1"/>
</dbReference>
<feature type="domain" description="FAD dependent oxidoreductase" evidence="2">
    <location>
        <begin position="2"/>
        <end position="392"/>
    </location>
</feature>
<protein>
    <submittedName>
        <fullName evidence="3">FAD-binding oxidoreductase</fullName>
        <ecNumber evidence="3">1.-.-.-</ecNumber>
    </submittedName>
</protein>
<dbReference type="Pfam" id="PF01266">
    <property type="entry name" value="DAO"/>
    <property type="match status" value="1"/>
</dbReference>
<evidence type="ECO:0000313" key="4">
    <source>
        <dbReference type="Proteomes" id="UP001369958"/>
    </source>
</evidence>
<dbReference type="Gene3D" id="3.30.9.10">
    <property type="entry name" value="D-Amino Acid Oxidase, subunit A, domain 2"/>
    <property type="match status" value="1"/>
</dbReference>
<gene>
    <name evidence="3" type="ORF">V6617_15645</name>
</gene>
<sequence length="410" mass="43588">MRVAVIGAGVIGVTAALALAERGHAVTILDRQGVASGASGGNAGAFAFSDVIPLATPGIMKKAPAWLLDPNGPLSIPPAYAFRIAPWLLAFFKASLPARYGDAVVAQGALMGHSAAALERLVKTCDLEELLRREGQLQLYEGEREFRASLPGWEEREAVGVKFDLLTRPEAIAEIQPGLSPRFTHAGFTPDWKNVTDPALWTTAIADRAQDRGATFVRSEITDITPTENGVELTGSDKSLVFDKVIVAAGAHSNRLTRTLGISLPLETERGYNVTLPEGAFDLRTHVTFAGHGFVVSRIGDGIRVGGGVELGGLDLAPRMSRADALLAKAARFLPELRTAGGRRWMGFRPSMPDSLPVIDLAPGHSRVILAFGHGHLGLTQSAGTAEIIADLVDDTPPSIDITPFRATRF</sequence>
<reference evidence="3 4" key="1">
    <citation type="submission" date="2024-02" db="EMBL/GenBank/DDBJ databases">
        <title>Complete genome sequence of Pelagibacterium nitratireducens ZH15.</title>
        <authorList>
            <person name="Zhao L.H."/>
        </authorList>
    </citation>
    <scope>NUCLEOTIDE SEQUENCE [LARGE SCALE GENOMIC DNA]</scope>
    <source>
        <strain evidence="3 4">ZH15</strain>
    </source>
</reference>
<dbReference type="GO" id="GO:0016491">
    <property type="term" value="F:oxidoreductase activity"/>
    <property type="evidence" value="ECO:0007669"/>
    <property type="project" value="UniProtKB-KW"/>
</dbReference>
<dbReference type="InterPro" id="IPR036188">
    <property type="entry name" value="FAD/NAD-bd_sf"/>
</dbReference>
<dbReference type="EMBL" id="CP146275">
    <property type="protein sequence ID" value="WWT32423.1"/>
    <property type="molecule type" value="Genomic_DNA"/>
</dbReference>
<organism evidence="3 4">
    <name type="scientific">Pelagibacterium nitratireducens</name>
    <dbReference type="NCBI Taxonomy" id="1046114"/>
    <lineage>
        <taxon>Bacteria</taxon>
        <taxon>Pseudomonadati</taxon>
        <taxon>Pseudomonadota</taxon>
        <taxon>Alphaproteobacteria</taxon>
        <taxon>Hyphomicrobiales</taxon>
        <taxon>Devosiaceae</taxon>
        <taxon>Pelagibacterium</taxon>
    </lineage>
</organism>
<dbReference type="PANTHER" id="PTHR13847:SF289">
    <property type="entry name" value="GLYCINE OXIDASE"/>
    <property type="match status" value="1"/>
</dbReference>
<dbReference type="Proteomes" id="UP001369958">
    <property type="component" value="Chromosome"/>
</dbReference>
<dbReference type="InterPro" id="IPR006076">
    <property type="entry name" value="FAD-dep_OxRdtase"/>
</dbReference>
<dbReference type="SUPFAM" id="SSF51905">
    <property type="entry name" value="FAD/NAD(P)-binding domain"/>
    <property type="match status" value="1"/>
</dbReference>
<accession>A0ABZ2I3J0</accession>
<evidence type="ECO:0000259" key="2">
    <source>
        <dbReference type="Pfam" id="PF01266"/>
    </source>
</evidence>
<dbReference type="PANTHER" id="PTHR13847">
    <property type="entry name" value="SARCOSINE DEHYDROGENASE-RELATED"/>
    <property type="match status" value="1"/>
</dbReference>
<name>A0ABZ2I3J0_9HYPH</name>
<dbReference type="EC" id="1.-.-.-" evidence="3"/>
<keyword evidence="1 3" id="KW-0560">Oxidoreductase</keyword>
<evidence type="ECO:0000256" key="1">
    <source>
        <dbReference type="ARBA" id="ARBA00023002"/>
    </source>
</evidence>